<dbReference type="GO" id="GO:0016491">
    <property type="term" value="F:oxidoreductase activity"/>
    <property type="evidence" value="ECO:0007669"/>
    <property type="project" value="InterPro"/>
</dbReference>
<reference evidence="2 3" key="1">
    <citation type="journal article" date="2018" name="Mol. Biol. Evol.">
        <title>Broad Genomic Sampling Reveals a Smut Pathogenic Ancestry of the Fungal Clade Ustilaginomycotina.</title>
        <authorList>
            <person name="Kijpornyongpan T."/>
            <person name="Mondo S.J."/>
            <person name="Barry K."/>
            <person name="Sandor L."/>
            <person name="Lee J."/>
            <person name="Lipzen A."/>
            <person name="Pangilinan J."/>
            <person name="LaButti K."/>
            <person name="Hainaut M."/>
            <person name="Henrissat B."/>
            <person name="Grigoriev I.V."/>
            <person name="Spatafora J.W."/>
            <person name="Aime M.C."/>
        </authorList>
    </citation>
    <scope>NUCLEOTIDE SEQUENCE [LARGE SCALE GENOMIC DNA]</scope>
    <source>
        <strain evidence="2 3">MCA 4718</strain>
    </source>
</reference>
<dbReference type="STRING" id="1684307.A0A316U410"/>
<feature type="domain" description="DSBA-like thioredoxin" evidence="1">
    <location>
        <begin position="5"/>
        <end position="203"/>
    </location>
</feature>
<evidence type="ECO:0000313" key="2">
    <source>
        <dbReference type="EMBL" id="PWN19538.1"/>
    </source>
</evidence>
<dbReference type="Proteomes" id="UP000245942">
    <property type="component" value="Unassembled WGS sequence"/>
</dbReference>
<keyword evidence="3" id="KW-1185">Reference proteome</keyword>
<proteinExistence type="predicted"/>
<gene>
    <name evidence="2" type="ORF">BCV69DRAFT_300362</name>
</gene>
<protein>
    <submittedName>
        <fullName evidence="2">Thioredoxin-like protein</fullName>
    </submittedName>
</protein>
<dbReference type="InterPro" id="IPR001853">
    <property type="entry name" value="DSBA-like_thioredoxin_dom"/>
</dbReference>
<dbReference type="PANTHER" id="PTHR13887">
    <property type="entry name" value="GLUTATHIONE S-TRANSFERASE KAPPA"/>
    <property type="match status" value="1"/>
</dbReference>
<evidence type="ECO:0000313" key="3">
    <source>
        <dbReference type="Proteomes" id="UP000245942"/>
    </source>
</evidence>
<dbReference type="InterPro" id="IPR036249">
    <property type="entry name" value="Thioredoxin-like_sf"/>
</dbReference>
<dbReference type="Gene3D" id="3.40.30.10">
    <property type="entry name" value="Glutaredoxin"/>
    <property type="match status" value="1"/>
</dbReference>
<organism evidence="2 3">
    <name type="scientific">Pseudomicrostroma glucosiphilum</name>
    <dbReference type="NCBI Taxonomy" id="1684307"/>
    <lineage>
        <taxon>Eukaryota</taxon>
        <taxon>Fungi</taxon>
        <taxon>Dikarya</taxon>
        <taxon>Basidiomycota</taxon>
        <taxon>Ustilaginomycotina</taxon>
        <taxon>Exobasidiomycetes</taxon>
        <taxon>Microstromatales</taxon>
        <taxon>Microstromatales incertae sedis</taxon>
        <taxon>Pseudomicrostroma</taxon>
    </lineage>
</organism>
<dbReference type="PANTHER" id="PTHR13887:SF41">
    <property type="entry name" value="THIOREDOXIN SUPERFAMILY PROTEIN"/>
    <property type="match status" value="1"/>
</dbReference>
<dbReference type="GeneID" id="37016184"/>
<dbReference type="SUPFAM" id="SSF52833">
    <property type="entry name" value="Thioredoxin-like"/>
    <property type="match status" value="1"/>
</dbReference>
<accession>A0A316U410</accession>
<dbReference type="RefSeq" id="XP_025346698.1">
    <property type="nucleotide sequence ID" value="XM_025494450.1"/>
</dbReference>
<dbReference type="AlphaFoldDB" id="A0A316U410"/>
<dbReference type="Pfam" id="PF01323">
    <property type="entry name" value="DSBA"/>
    <property type="match status" value="1"/>
</dbReference>
<name>A0A316U410_9BASI</name>
<sequence>MTLKIIITSDPICPMCYVGFLQLQSSLQILGVSESDYTIEFAPFLLRPDLAEERAVSRKMLRDRKNGEELSRQLYEEVNAEVERYGIRFTEDGPVRSSMLSHRLLEEAYARGGPNLQLPFALALFRSYHEQGQDNGLPSLLIPLAIENHLFPDVEAAQAWVNSTERVEEVEKRIFQARNKKGIQGVPYTELEYDGRLVVVRGALEPTEILAKLMGIKTAEEGEHAGGAREGVACL</sequence>
<dbReference type="OrthoDB" id="1930760at2759"/>
<dbReference type="EMBL" id="KZ819331">
    <property type="protein sequence ID" value="PWN19538.1"/>
    <property type="molecule type" value="Genomic_DNA"/>
</dbReference>
<evidence type="ECO:0000259" key="1">
    <source>
        <dbReference type="Pfam" id="PF01323"/>
    </source>
</evidence>